<dbReference type="Pfam" id="PF01590">
    <property type="entry name" value="GAF"/>
    <property type="match status" value="1"/>
</dbReference>
<dbReference type="eggNOG" id="COG2199">
    <property type="taxonomic scope" value="Bacteria"/>
</dbReference>
<dbReference type="InterPro" id="IPR000160">
    <property type="entry name" value="GGDEF_dom"/>
</dbReference>
<dbReference type="Gene3D" id="3.30.70.270">
    <property type="match status" value="1"/>
</dbReference>
<dbReference type="InterPro" id="IPR029016">
    <property type="entry name" value="GAF-like_dom_sf"/>
</dbReference>
<dbReference type="eggNOG" id="COG2203">
    <property type="taxonomic scope" value="Bacteria"/>
</dbReference>
<sequence length="587" mass="65614">MATPPYPEDEHSRQAYVDQLGLLEEGADEVFEEILAAATSYFQTPIALISILDHQRQWFRASIGLDIRQTPRRDSFCAYAILGKGVFEVADATLDPRFRDNPYVQGEPRIRFYAGAPLATAEGLNLGSLCVIDREPRGPLAERDVAMLEHFARLVMARIHTLRSTNYIDEPTGLYNRLRLQEDVSLRLQRDGALTVIAADLLPLALLNTIIRTLGYPFSNDLMLEARDRIRAELPDFTLYKISPTRFGLLLPRQQQEETESVCLRLLRAFESPVVCRGIPIKANVGLGVLPLADDPLDGDQDWLRLVVSAADDARDRGVGWARYNPPLDQAQQRAFTLLTSLSQAIGTEEGFHLVYQPKIDLPTGRCTGVEALLRWRHPQLGFVSPAEFVPLAEKTALMRPLSDWVLRHAMAQLAQWNARNIPLRLAINVSASDMEDSSFLEEAVRLAKTYDIDLSALELEFTESVLIRDASAVGSVLLRARELGMGIAVDDFGTGYSNWTYLRDLPITAIKLDQSFTRDLAGSPKAQSVTQAVIGLASQLGYRVVAEGIETHDTFHLLQAWGCHEGQGYLIAQPMLPEQLEDWLRR</sequence>
<dbReference type="InterPro" id="IPR001633">
    <property type="entry name" value="EAL_dom"/>
</dbReference>
<dbReference type="eggNOG" id="COG2200">
    <property type="taxonomic scope" value="Bacteria"/>
</dbReference>
<dbReference type="Pfam" id="PF00990">
    <property type="entry name" value="GGDEF"/>
    <property type="match status" value="1"/>
</dbReference>
<dbReference type="Proteomes" id="UP000284767">
    <property type="component" value="Unassembled WGS sequence"/>
</dbReference>
<dbReference type="PROSITE" id="PS50883">
    <property type="entry name" value="EAL"/>
    <property type="match status" value="1"/>
</dbReference>
<name>A0A072ZQS2_PSEAI</name>
<dbReference type="InterPro" id="IPR003018">
    <property type="entry name" value="GAF"/>
</dbReference>
<dbReference type="InterPro" id="IPR050706">
    <property type="entry name" value="Cyclic-di-GMP_PDE-like"/>
</dbReference>
<dbReference type="Proteomes" id="UP000644192">
    <property type="component" value="Unassembled WGS sequence"/>
</dbReference>
<feature type="domain" description="EAL" evidence="1">
    <location>
        <begin position="335"/>
        <end position="587"/>
    </location>
</feature>
<evidence type="ECO:0000259" key="1">
    <source>
        <dbReference type="PROSITE" id="PS50883"/>
    </source>
</evidence>
<comment type="caution">
    <text evidence="3">The sequence shown here is derived from an EMBL/GenBank/DDBJ whole genome shotgun (WGS) entry which is preliminary data.</text>
</comment>
<dbReference type="InterPro" id="IPR035919">
    <property type="entry name" value="EAL_sf"/>
</dbReference>
<protein>
    <submittedName>
        <fullName evidence="2">EAL domain-containing protein</fullName>
    </submittedName>
    <submittedName>
        <fullName evidence="3">Sensor domain-containing phosphodiesterase</fullName>
    </submittedName>
</protein>
<dbReference type="Gene3D" id="3.30.450.40">
    <property type="match status" value="1"/>
</dbReference>
<proteinExistence type="predicted"/>
<dbReference type="SMART" id="SM00065">
    <property type="entry name" value="GAF"/>
    <property type="match status" value="1"/>
</dbReference>
<reference evidence="3 4" key="1">
    <citation type="submission" date="2017-08" db="EMBL/GenBank/DDBJ databases">
        <authorList>
            <person name="Feschi L."/>
            <person name="Jeukens J."/>
            <person name="Emond-Rheault J.-G."/>
            <person name="Kukavica-Ibrulj I."/>
            <person name="Boyle B."/>
            <person name="Levesque R.C."/>
        </authorList>
    </citation>
    <scope>NUCLEOTIDE SEQUENCE [LARGE SCALE GENOMIC DNA]</scope>
    <source>
        <strain evidence="3 4">PA-W36</strain>
    </source>
</reference>
<accession>A0A072ZQS2</accession>
<dbReference type="SUPFAM" id="SSF141868">
    <property type="entry name" value="EAL domain-like"/>
    <property type="match status" value="1"/>
</dbReference>
<dbReference type="PANTHER" id="PTHR33121">
    <property type="entry name" value="CYCLIC DI-GMP PHOSPHODIESTERASE PDEF"/>
    <property type="match status" value="1"/>
</dbReference>
<dbReference type="Pfam" id="PF00563">
    <property type="entry name" value="EAL"/>
    <property type="match status" value="1"/>
</dbReference>
<dbReference type="Gene3D" id="3.20.20.450">
    <property type="entry name" value="EAL domain"/>
    <property type="match status" value="1"/>
</dbReference>
<dbReference type="RefSeq" id="WP_003102498.1">
    <property type="nucleotide sequence ID" value="NZ_AP014839.1"/>
</dbReference>
<reference evidence="3 4" key="2">
    <citation type="submission" date="2019-01" db="EMBL/GenBank/DDBJ databases">
        <title>The Pseudomonas aeruginosa pan-genome provides new insights on its population structure, horizontal gene transfer and pathogenicity.</title>
        <authorList>
            <person name="Freschi L."/>
            <person name="Vincent A.T."/>
            <person name="Jeukens J."/>
            <person name="Emond-Rheault J.-G."/>
            <person name="Kukavica-Ibrulj I."/>
            <person name="Dupont M.-J."/>
            <person name="Charette S.J."/>
            <person name="Boyle B."/>
            <person name="Levesque R.C."/>
        </authorList>
    </citation>
    <scope>NUCLEOTIDE SEQUENCE [LARGE SCALE GENOMIC DNA]</scope>
    <source>
        <strain evidence="3 4">PA-W36</strain>
    </source>
</reference>
<dbReference type="AlphaFoldDB" id="A0A072ZQS2"/>
<dbReference type="InterPro" id="IPR029787">
    <property type="entry name" value="Nucleotide_cyclase"/>
</dbReference>
<dbReference type="CDD" id="cd01948">
    <property type="entry name" value="EAL"/>
    <property type="match status" value="1"/>
</dbReference>
<dbReference type="SMART" id="SM00052">
    <property type="entry name" value="EAL"/>
    <property type="match status" value="1"/>
</dbReference>
<dbReference type="SMART" id="SM00267">
    <property type="entry name" value="GGDEF"/>
    <property type="match status" value="1"/>
</dbReference>
<evidence type="ECO:0000313" key="2">
    <source>
        <dbReference type="EMBL" id="MZZ12729.1"/>
    </source>
</evidence>
<dbReference type="GO" id="GO:0071111">
    <property type="term" value="F:cyclic-guanylate-specific phosphodiesterase activity"/>
    <property type="evidence" value="ECO:0007669"/>
    <property type="project" value="InterPro"/>
</dbReference>
<organism evidence="3 4">
    <name type="scientific">Pseudomonas aeruginosa</name>
    <dbReference type="NCBI Taxonomy" id="287"/>
    <lineage>
        <taxon>Bacteria</taxon>
        <taxon>Pseudomonadati</taxon>
        <taxon>Pseudomonadota</taxon>
        <taxon>Gammaproteobacteria</taxon>
        <taxon>Pseudomonadales</taxon>
        <taxon>Pseudomonadaceae</taxon>
        <taxon>Pseudomonas</taxon>
    </lineage>
</organism>
<dbReference type="SUPFAM" id="SSF55781">
    <property type="entry name" value="GAF domain-like"/>
    <property type="match status" value="1"/>
</dbReference>
<gene>
    <name evidence="2" type="ORF">GUL26_10760</name>
    <name evidence="3" type="ORF">IPC1295_26440</name>
</gene>
<reference evidence="2" key="3">
    <citation type="submission" date="2020-01" db="EMBL/GenBank/DDBJ databases">
        <title>Bacteria Cultured from War Wounds Associated with the Conflict in Eastern Ukraine.</title>
        <authorList>
            <person name="Snesrud E."/>
            <person name="Galac M.R."/>
            <person name="Mc Gann P."/>
            <person name="Valentine K."/>
            <person name="Viacheslav K."/>
        </authorList>
    </citation>
    <scope>NUCLEOTIDE SEQUENCE</scope>
    <source>
        <strain evidence="2">VNMU148</strain>
    </source>
</reference>
<evidence type="ECO:0000313" key="4">
    <source>
        <dbReference type="Proteomes" id="UP000284767"/>
    </source>
</evidence>
<dbReference type="SUPFAM" id="SSF55073">
    <property type="entry name" value="Nucleotide cyclase"/>
    <property type="match status" value="1"/>
</dbReference>
<evidence type="ECO:0000313" key="3">
    <source>
        <dbReference type="EMBL" id="RPM07620.1"/>
    </source>
</evidence>
<dbReference type="PANTHER" id="PTHR33121:SF19">
    <property type="entry name" value="CYCLIC DI-GMP PHOSPHODIESTERASE PA2567"/>
    <property type="match status" value="1"/>
</dbReference>
<dbReference type="InterPro" id="IPR043128">
    <property type="entry name" value="Rev_trsase/Diguanyl_cyclase"/>
</dbReference>
<dbReference type="EMBL" id="WXZT01000006">
    <property type="protein sequence ID" value="MZZ12729.1"/>
    <property type="molecule type" value="Genomic_DNA"/>
</dbReference>
<dbReference type="EMBL" id="NSNE01000020">
    <property type="protein sequence ID" value="RPM07620.1"/>
    <property type="molecule type" value="Genomic_DNA"/>
</dbReference>